<sequence>MSQLFGLAGLITLALSQDFNDWLPPFNESSKIYELCTNEMDEVVLLRPDQSRIEFYMEKYVLCYRDFEKFVPKKDQGLVWMMRSLRFCEVNQIFVYSRYAHTYHREFQKNFLKYAYALICDKGRLIDEREHFNLYIYSSLFKALYERNNPDRMQICQRISEVYSDLYNRCYVLMLNNDSAKFKSVALARPHRC</sequence>
<accession>A0AAD5RA86</accession>
<organism evidence="2 3">
    <name type="scientific">Parelaphostrongylus tenuis</name>
    <name type="common">Meningeal worm</name>
    <dbReference type="NCBI Taxonomy" id="148309"/>
    <lineage>
        <taxon>Eukaryota</taxon>
        <taxon>Metazoa</taxon>
        <taxon>Ecdysozoa</taxon>
        <taxon>Nematoda</taxon>
        <taxon>Chromadorea</taxon>
        <taxon>Rhabditida</taxon>
        <taxon>Rhabditina</taxon>
        <taxon>Rhabditomorpha</taxon>
        <taxon>Strongyloidea</taxon>
        <taxon>Metastrongylidae</taxon>
        <taxon>Parelaphostrongylus</taxon>
    </lineage>
</organism>
<evidence type="ECO:0000313" key="3">
    <source>
        <dbReference type="Proteomes" id="UP001196413"/>
    </source>
</evidence>
<dbReference type="EMBL" id="JAHQIW010007163">
    <property type="protein sequence ID" value="KAJ1372617.1"/>
    <property type="molecule type" value="Genomic_DNA"/>
</dbReference>
<name>A0AAD5RA86_PARTN</name>
<comment type="caution">
    <text evidence="2">The sequence shown here is derived from an EMBL/GenBank/DDBJ whole genome shotgun (WGS) entry which is preliminary data.</text>
</comment>
<keyword evidence="1" id="KW-0732">Signal</keyword>
<evidence type="ECO:0000256" key="1">
    <source>
        <dbReference type="SAM" id="SignalP"/>
    </source>
</evidence>
<reference evidence="2" key="1">
    <citation type="submission" date="2021-06" db="EMBL/GenBank/DDBJ databases">
        <title>Parelaphostrongylus tenuis whole genome reference sequence.</title>
        <authorList>
            <person name="Garwood T.J."/>
            <person name="Larsen P.A."/>
            <person name="Fountain-Jones N.M."/>
            <person name="Garbe J.R."/>
            <person name="Macchietto M.G."/>
            <person name="Kania S.A."/>
            <person name="Gerhold R.W."/>
            <person name="Richards J.E."/>
            <person name="Wolf T.M."/>
        </authorList>
    </citation>
    <scope>NUCLEOTIDE SEQUENCE</scope>
    <source>
        <strain evidence="2">MNPRO001-30</strain>
        <tissue evidence="2">Meninges</tissue>
    </source>
</reference>
<feature type="signal peptide" evidence="1">
    <location>
        <begin position="1"/>
        <end position="16"/>
    </location>
</feature>
<feature type="chain" id="PRO_5042099485" evidence="1">
    <location>
        <begin position="17"/>
        <end position="193"/>
    </location>
</feature>
<evidence type="ECO:0000313" key="2">
    <source>
        <dbReference type="EMBL" id="KAJ1372617.1"/>
    </source>
</evidence>
<keyword evidence="3" id="KW-1185">Reference proteome</keyword>
<dbReference type="AlphaFoldDB" id="A0AAD5RA86"/>
<proteinExistence type="predicted"/>
<dbReference type="Proteomes" id="UP001196413">
    <property type="component" value="Unassembled WGS sequence"/>
</dbReference>
<protein>
    <submittedName>
        <fullName evidence="2">Uncharacterized protein</fullName>
    </submittedName>
</protein>
<gene>
    <name evidence="2" type="ORF">KIN20_034812</name>
</gene>